<dbReference type="EMBL" id="JACGWK010000605">
    <property type="protein sequence ID" value="KAL0295766.1"/>
    <property type="molecule type" value="Genomic_DNA"/>
</dbReference>
<proteinExistence type="predicted"/>
<protein>
    <recommendedName>
        <fullName evidence="1">Reverse transcriptase Ty1/copia-type domain-containing protein</fullName>
    </recommendedName>
</protein>
<dbReference type="InterPro" id="IPR013103">
    <property type="entry name" value="RVT_2"/>
</dbReference>
<comment type="caution">
    <text evidence="2">The sequence shown here is derived from an EMBL/GenBank/DDBJ whole genome shotgun (WGS) entry which is preliminary data.</text>
</comment>
<reference evidence="2" key="2">
    <citation type="journal article" date="2024" name="Plant">
        <title>Genomic evolution and insights into agronomic trait innovations of Sesamum species.</title>
        <authorList>
            <person name="Miao H."/>
            <person name="Wang L."/>
            <person name="Qu L."/>
            <person name="Liu H."/>
            <person name="Sun Y."/>
            <person name="Le M."/>
            <person name="Wang Q."/>
            <person name="Wei S."/>
            <person name="Zheng Y."/>
            <person name="Lin W."/>
            <person name="Duan Y."/>
            <person name="Cao H."/>
            <person name="Xiong S."/>
            <person name="Wang X."/>
            <person name="Wei L."/>
            <person name="Li C."/>
            <person name="Ma Q."/>
            <person name="Ju M."/>
            <person name="Zhao R."/>
            <person name="Li G."/>
            <person name="Mu C."/>
            <person name="Tian Q."/>
            <person name="Mei H."/>
            <person name="Zhang T."/>
            <person name="Gao T."/>
            <person name="Zhang H."/>
        </authorList>
    </citation>
    <scope>NUCLEOTIDE SEQUENCE</scope>
    <source>
        <strain evidence="2">G01</strain>
    </source>
</reference>
<sequence length="114" mass="12948">MDVNNASLHEHLDDEVYMTPPKGYSVPNPRHICRLKCSLYGLKQVSCQWNIELSGRLQAYVYIDDILLTSDSDAELQAAKVHLDVLFTIKDLGQAKYFLGFEMARSAHSFLVTQ</sequence>
<name>A0AAW2JQ23_9LAMI</name>
<reference evidence="2" key="1">
    <citation type="submission" date="2020-06" db="EMBL/GenBank/DDBJ databases">
        <authorList>
            <person name="Li T."/>
            <person name="Hu X."/>
            <person name="Zhang T."/>
            <person name="Song X."/>
            <person name="Zhang H."/>
            <person name="Dai N."/>
            <person name="Sheng W."/>
            <person name="Hou X."/>
            <person name="Wei L."/>
        </authorList>
    </citation>
    <scope>NUCLEOTIDE SEQUENCE</scope>
    <source>
        <strain evidence="2">G01</strain>
        <tissue evidence="2">Leaf</tissue>
    </source>
</reference>
<dbReference type="AlphaFoldDB" id="A0AAW2JQ23"/>
<organism evidence="2">
    <name type="scientific">Sesamum angustifolium</name>
    <dbReference type="NCBI Taxonomy" id="2727405"/>
    <lineage>
        <taxon>Eukaryota</taxon>
        <taxon>Viridiplantae</taxon>
        <taxon>Streptophyta</taxon>
        <taxon>Embryophyta</taxon>
        <taxon>Tracheophyta</taxon>
        <taxon>Spermatophyta</taxon>
        <taxon>Magnoliopsida</taxon>
        <taxon>eudicotyledons</taxon>
        <taxon>Gunneridae</taxon>
        <taxon>Pentapetalae</taxon>
        <taxon>asterids</taxon>
        <taxon>lamiids</taxon>
        <taxon>Lamiales</taxon>
        <taxon>Pedaliaceae</taxon>
        <taxon>Sesamum</taxon>
    </lineage>
</organism>
<evidence type="ECO:0000259" key="1">
    <source>
        <dbReference type="Pfam" id="PF07727"/>
    </source>
</evidence>
<dbReference type="Pfam" id="PF07727">
    <property type="entry name" value="RVT_2"/>
    <property type="match status" value="1"/>
</dbReference>
<feature type="domain" description="Reverse transcriptase Ty1/copia-type" evidence="1">
    <location>
        <begin position="1"/>
        <end position="57"/>
    </location>
</feature>
<dbReference type="SUPFAM" id="SSF56672">
    <property type="entry name" value="DNA/RNA polymerases"/>
    <property type="match status" value="1"/>
</dbReference>
<gene>
    <name evidence="2" type="ORF">Sangu_2506800</name>
</gene>
<evidence type="ECO:0000313" key="2">
    <source>
        <dbReference type="EMBL" id="KAL0295766.1"/>
    </source>
</evidence>
<accession>A0AAW2JQ23</accession>
<dbReference type="InterPro" id="IPR043502">
    <property type="entry name" value="DNA/RNA_pol_sf"/>
</dbReference>